<accession>A0ABQ2UZ88</accession>
<dbReference type="Pfam" id="PF12697">
    <property type="entry name" value="Abhydrolase_6"/>
    <property type="match status" value="1"/>
</dbReference>
<reference evidence="3" key="1">
    <citation type="journal article" date="2019" name="Int. J. Syst. Evol. Microbiol.">
        <title>The Global Catalogue of Microorganisms (GCM) 10K type strain sequencing project: providing services to taxonomists for standard genome sequencing and annotation.</title>
        <authorList>
            <consortium name="The Broad Institute Genomics Platform"/>
            <consortium name="The Broad Institute Genome Sequencing Center for Infectious Disease"/>
            <person name="Wu L."/>
            <person name="Ma J."/>
        </authorList>
    </citation>
    <scope>NUCLEOTIDE SEQUENCE [LARGE SCALE GENOMIC DNA]</scope>
    <source>
        <strain evidence="3">JCM 3399</strain>
    </source>
</reference>
<dbReference type="InterPro" id="IPR000073">
    <property type="entry name" value="AB_hydrolase_1"/>
</dbReference>
<dbReference type="EMBL" id="BMRP01000008">
    <property type="protein sequence ID" value="GGU61317.1"/>
    <property type="molecule type" value="Genomic_DNA"/>
</dbReference>
<dbReference type="Gene3D" id="3.40.50.1820">
    <property type="entry name" value="alpha/beta hydrolase"/>
    <property type="match status" value="1"/>
</dbReference>
<dbReference type="SUPFAM" id="SSF53474">
    <property type="entry name" value="alpha/beta-Hydrolases"/>
    <property type="match status" value="1"/>
</dbReference>
<keyword evidence="3" id="KW-1185">Reference proteome</keyword>
<feature type="domain" description="AB hydrolase-1" evidence="1">
    <location>
        <begin position="2"/>
        <end position="146"/>
    </location>
</feature>
<organism evidence="2 3">
    <name type="scientific">Streptomyces albospinus</name>
    <dbReference type="NCBI Taxonomy" id="285515"/>
    <lineage>
        <taxon>Bacteria</taxon>
        <taxon>Bacillati</taxon>
        <taxon>Actinomycetota</taxon>
        <taxon>Actinomycetes</taxon>
        <taxon>Kitasatosporales</taxon>
        <taxon>Streptomycetaceae</taxon>
        <taxon>Streptomyces</taxon>
    </lineage>
</organism>
<protein>
    <recommendedName>
        <fullName evidence="1">AB hydrolase-1 domain-containing protein</fullName>
    </recommendedName>
</protein>
<gene>
    <name evidence="2" type="ORF">GCM10010211_27850</name>
</gene>
<dbReference type="InterPro" id="IPR029058">
    <property type="entry name" value="AB_hydrolase_fold"/>
</dbReference>
<evidence type="ECO:0000313" key="3">
    <source>
        <dbReference type="Proteomes" id="UP000654471"/>
    </source>
</evidence>
<dbReference type="Proteomes" id="UP000654471">
    <property type="component" value="Unassembled WGS sequence"/>
</dbReference>
<comment type="caution">
    <text evidence="2">The sequence shown here is derived from an EMBL/GenBank/DDBJ whole genome shotgun (WGS) entry which is preliminary data.</text>
</comment>
<evidence type="ECO:0000313" key="2">
    <source>
        <dbReference type="EMBL" id="GGU61317.1"/>
    </source>
</evidence>
<sequence>MGARITAAVAARGKVAIGGSVLADPPISGPGRGPYPTSLDVFLGQLSQAERGTGADEVARSWPLAAPGAGVAGPPAVQLRAITATHRGFETEDFFDRWPSVPGPTALLYGADSPVVTAAGAARARALPPSAAFAAVPDAGHLIFRDNLPAAPAALRTALRPMVG</sequence>
<name>A0ABQ2UZ88_9ACTN</name>
<proteinExistence type="predicted"/>
<evidence type="ECO:0000259" key="1">
    <source>
        <dbReference type="Pfam" id="PF12697"/>
    </source>
</evidence>